<dbReference type="PATRIC" id="fig|224013.5.peg.636"/>
<evidence type="ECO:0000313" key="2">
    <source>
        <dbReference type="EMBL" id="ALF51998.1"/>
    </source>
</evidence>
<sequence length="72" mass="8007">MATTDFDTSLPSIRQVQNLIKQAAVVEFKLVTGDLLTGKILWQDPGCVCIVDENSQQTTIWKQAIVYLQPKG</sequence>
<gene>
    <name evidence="2" type="ORF">ACX27_02645</name>
</gene>
<dbReference type="Proteomes" id="UP000062645">
    <property type="component" value="Chromosome"/>
</dbReference>
<keyword evidence="3" id="KW-1185">Reference proteome</keyword>
<dbReference type="AlphaFoldDB" id="A0A0M4SI21"/>
<dbReference type="STRING" id="224013.ACX27_02645"/>
<dbReference type="RefSeq" id="WP_062288045.1">
    <property type="nucleotide sequence ID" value="NZ_CP012036.1"/>
</dbReference>
<evidence type="ECO:0000259" key="1">
    <source>
        <dbReference type="Pfam" id="PF21979"/>
    </source>
</evidence>
<name>A0A0M4SI21_9NOSO</name>
<dbReference type="Gene3D" id="2.30.30.100">
    <property type="match status" value="1"/>
</dbReference>
<protein>
    <recommendedName>
        <fullName evidence="1">Hfq-related domain-containing protein</fullName>
    </recommendedName>
</protein>
<dbReference type="KEGG" id="npz:ACX27_02645"/>
<organism evidence="2 3">
    <name type="scientific">Nostoc piscinale CENA21</name>
    <dbReference type="NCBI Taxonomy" id="224013"/>
    <lineage>
        <taxon>Bacteria</taxon>
        <taxon>Bacillati</taxon>
        <taxon>Cyanobacteriota</taxon>
        <taxon>Cyanophyceae</taxon>
        <taxon>Nostocales</taxon>
        <taxon>Nostocaceae</taxon>
        <taxon>Nostoc</taxon>
    </lineage>
</organism>
<proteinExistence type="predicted"/>
<evidence type="ECO:0000313" key="3">
    <source>
        <dbReference type="Proteomes" id="UP000062645"/>
    </source>
</evidence>
<dbReference type="SUPFAM" id="SSF50182">
    <property type="entry name" value="Sm-like ribonucleoproteins"/>
    <property type="match status" value="1"/>
</dbReference>
<reference evidence="3" key="1">
    <citation type="submission" date="2015-07" db="EMBL/GenBank/DDBJ databases">
        <title>Genome Of Nitrogen-Fixing Cyanobacterium Nostoc piscinale CENA21 From Solimoes/Amazon River Floodplain Sediments And Comparative Genomics To Uncover Biosynthetic Natural Products Potential.</title>
        <authorList>
            <person name="Leao T.F."/>
            <person name="Leao P.N."/>
            <person name="Guimaraes P.I."/>
            <person name="de Melo A.G.C."/>
            <person name="Ramos R.T.J."/>
            <person name="Silva A."/>
            <person name="Fiore M.F."/>
            <person name="Schneider M.P.C."/>
        </authorList>
    </citation>
    <scope>NUCLEOTIDE SEQUENCE [LARGE SCALE GENOMIC DNA]</scope>
    <source>
        <strain evidence="3">CENA21</strain>
    </source>
</reference>
<dbReference type="EMBL" id="CP012036">
    <property type="protein sequence ID" value="ALF51998.1"/>
    <property type="molecule type" value="Genomic_DNA"/>
</dbReference>
<dbReference type="OrthoDB" id="573534at2"/>
<dbReference type="InterPro" id="IPR053840">
    <property type="entry name" value="Hfq_1"/>
</dbReference>
<feature type="domain" description="Hfq-related" evidence="1">
    <location>
        <begin position="10"/>
        <end position="70"/>
    </location>
</feature>
<dbReference type="Pfam" id="PF21979">
    <property type="entry name" value="Hfq_1"/>
    <property type="match status" value="1"/>
</dbReference>
<accession>A0A0M4SI21</accession>
<dbReference type="NCBIfam" id="NF047718">
    <property type="entry name" value="Hfq_rel_Cyano"/>
    <property type="match status" value="1"/>
</dbReference>
<reference evidence="2 3" key="2">
    <citation type="journal article" date="2016" name="Genome Announc.">
        <title>Draft Genome Sequence of the N2-Fixing Cyanobacterium Nostoc piscinale CENA21, Isolated from the Brazilian Amazon Floodplain.</title>
        <authorList>
            <person name="Leao T."/>
            <person name="Guimaraes P.I."/>
            <person name="de Melo A.G."/>
            <person name="Ramos R.T."/>
            <person name="Leao P.N."/>
            <person name="Silva A."/>
            <person name="Fiore M.F."/>
            <person name="Schneider M.P."/>
        </authorList>
    </citation>
    <scope>NUCLEOTIDE SEQUENCE [LARGE SCALE GENOMIC DNA]</scope>
    <source>
        <strain evidence="2 3">CENA21</strain>
    </source>
</reference>
<dbReference type="InterPro" id="IPR010920">
    <property type="entry name" value="LSM_dom_sf"/>
</dbReference>